<organism evidence="2 3">
    <name type="scientific">Durusdinium trenchii</name>
    <dbReference type="NCBI Taxonomy" id="1381693"/>
    <lineage>
        <taxon>Eukaryota</taxon>
        <taxon>Sar</taxon>
        <taxon>Alveolata</taxon>
        <taxon>Dinophyceae</taxon>
        <taxon>Suessiales</taxon>
        <taxon>Symbiodiniaceae</taxon>
        <taxon>Durusdinium</taxon>
    </lineage>
</organism>
<proteinExistence type="predicted"/>
<sequence>MGKKPGKNPDAQFNPLPDPKKGKGRSVLKRPAKRKSQGWQSIPYVRTKDDMQRMDRVTWKRKLMDFLGASDNALIKLLCADRLLHDWTGHTCPRCEKRKLSKLQPRPDGGPRHRCSARGCQAYINPHHLHPLFTDGRGTGHTSLQTQCALLFLLLNRVPNPAIHRILHINHKSIEDMEKRLMRLRKAWVEEKEKLIVFGNGKSWADIEADETTFTSTDLKDLAEDPKKAVVWEQWCGLVQRGRPDTLLLKRLLPMMSAKRSPGNGAIRKSYRLRLPGVLHDHVRHCKKRVKVKSKWVWKQPTYVKVAVHTDPATGKKMKTKGGTQIIDRAWRYLKDRIKLNQKCTDELSAVRAIASYHREGMSLALKNLVSVPPKSCGSILTSVLPVDPTFETQIRRKASLYFRIQTIKQNGKEVKVVYGKGTSWATEQVLGRLLKVGDFDATYMRSLQDFEAHLFRRKSPFGSVTFEVGTDLRSCWGDLYDWEDRKVCDVASLKDLLEDVKKQSEMKMDAVGKSGAAIVTNLRRFILKNLQEEEDPFLVREVIPNFATSIGEKDRDNAGCFKTAVAPICAVLDIPDAVHPGKRVHWVVMRKIELPGQQRSYFQLKDDDDQIDFQDLKGPKFTGLRDGKTFASKKGLGSAQVWHRKDAGFVSLFPTGMRLAYCGSKEAARTLQLDSEMLKNEQMTDYSLFLLPYERGNTRKCFCDDKPRWPLILDTDPYGLRMAVGIIDYLERKVSWFENMFGFSMSTMKEPAEYQNWWMRMWPTYFHLCDFKVNDQGQITGGGHTEQLKIGDRVVALEKIKWFGDVEEARSRQKFNGKWKKCYFGLAYEGSKYKVYPGAKGTVMSFESCRAAGAGLVINWDKYKWRNKVFQVDPSSVMGEVRQLQRGLA</sequence>
<name>A0ABP0L010_9DINO</name>
<feature type="compositionally biased region" description="Basic residues" evidence="1">
    <location>
        <begin position="22"/>
        <end position="36"/>
    </location>
</feature>
<evidence type="ECO:0000313" key="3">
    <source>
        <dbReference type="Proteomes" id="UP001642464"/>
    </source>
</evidence>
<comment type="caution">
    <text evidence="2">The sequence shown here is derived from an EMBL/GenBank/DDBJ whole genome shotgun (WGS) entry which is preliminary data.</text>
</comment>
<dbReference type="Proteomes" id="UP001642464">
    <property type="component" value="Unassembled WGS sequence"/>
</dbReference>
<feature type="region of interest" description="Disordered" evidence="1">
    <location>
        <begin position="1"/>
        <end position="44"/>
    </location>
</feature>
<dbReference type="SUPFAM" id="SSF56104">
    <property type="entry name" value="SAICAR synthase-like"/>
    <property type="match status" value="1"/>
</dbReference>
<evidence type="ECO:0000256" key="1">
    <source>
        <dbReference type="SAM" id="MobiDB-lite"/>
    </source>
</evidence>
<evidence type="ECO:0000313" key="2">
    <source>
        <dbReference type="EMBL" id="CAK9031584.1"/>
    </source>
</evidence>
<keyword evidence="3" id="KW-1185">Reference proteome</keyword>
<dbReference type="EMBL" id="CAXAMM010013525">
    <property type="protein sequence ID" value="CAK9031584.1"/>
    <property type="molecule type" value="Genomic_DNA"/>
</dbReference>
<protein>
    <submittedName>
        <fullName evidence="2">Uncharacterized protein</fullName>
    </submittedName>
</protein>
<gene>
    <name evidence="2" type="ORF">SCF082_LOCUS19700</name>
</gene>
<reference evidence="2 3" key="1">
    <citation type="submission" date="2024-02" db="EMBL/GenBank/DDBJ databases">
        <authorList>
            <person name="Chen Y."/>
            <person name="Shah S."/>
            <person name="Dougan E. K."/>
            <person name="Thang M."/>
            <person name="Chan C."/>
        </authorList>
    </citation>
    <scope>NUCLEOTIDE SEQUENCE [LARGE SCALE GENOMIC DNA]</scope>
</reference>
<accession>A0ABP0L010</accession>